<dbReference type="AlphaFoldDB" id="A0A9Y2IQB3"/>
<dbReference type="InterPro" id="IPR043429">
    <property type="entry name" value="ArtM/GltK/GlnP/TcyL/YhdX-like"/>
</dbReference>
<dbReference type="PANTHER" id="PTHR30614:SF20">
    <property type="entry name" value="GLUTAMINE TRANSPORT SYSTEM PERMEASE PROTEIN GLNP"/>
    <property type="match status" value="1"/>
</dbReference>
<dbReference type="PANTHER" id="PTHR30614">
    <property type="entry name" value="MEMBRANE COMPONENT OF AMINO ACID ABC TRANSPORTER"/>
    <property type="match status" value="1"/>
</dbReference>
<accession>A0A9Y2IQB3</accession>
<dbReference type="PROSITE" id="PS50928">
    <property type="entry name" value="ABC_TM1"/>
    <property type="match status" value="1"/>
</dbReference>
<evidence type="ECO:0000256" key="6">
    <source>
        <dbReference type="ARBA" id="ARBA00022970"/>
    </source>
</evidence>
<proteinExistence type="inferred from homology"/>
<feature type="transmembrane region" description="Helical" evidence="9">
    <location>
        <begin position="205"/>
        <end position="224"/>
    </location>
</feature>
<comment type="similarity">
    <text evidence="2">Belongs to the binding-protein-dependent transport system permease family. HisMQ subfamily.</text>
</comment>
<organism evidence="11 12">
    <name type="scientific">Amycolatopsis carbonis</name>
    <dbReference type="NCBI Taxonomy" id="715471"/>
    <lineage>
        <taxon>Bacteria</taxon>
        <taxon>Bacillati</taxon>
        <taxon>Actinomycetota</taxon>
        <taxon>Actinomycetes</taxon>
        <taxon>Pseudonocardiales</taxon>
        <taxon>Pseudonocardiaceae</taxon>
        <taxon>Amycolatopsis</taxon>
    </lineage>
</organism>
<evidence type="ECO:0000256" key="4">
    <source>
        <dbReference type="ARBA" id="ARBA00022475"/>
    </source>
</evidence>
<feature type="transmembrane region" description="Helical" evidence="9">
    <location>
        <begin position="166"/>
        <end position="185"/>
    </location>
</feature>
<dbReference type="GO" id="GO:0006865">
    <property type="term" value="P:amino acid transport"/>
    <property type="evidence" value="ECO:0007669"/>
    <property type="project" value="UniProtKB-KW"/>
</dbReference>
<sequence length="251" mass="27314">MDGLKQIWDTFFDLDLIGSTLPTLLKEGLLNTLFLTVLASAIGLVVGIFLASGLMSRFRVLRLPCRWYVDILRGLPHILSIYLIGQGLPLAGLTMFGNWTYGYAALAIGLMEGAYMAEIFRSGFQSVDKGIVEASRSLGMSHTKTMRLIVIPIGFRRVLPALTGQFILVIKSTALVYLLGLAAGQREMFAIAQDTSTNNASLSPLVAAGLFYLAITVPLTYVVNKWDKRMREGRPAAATAPAAVRTEEALV</sequence>
<dbReference type="Proteomes" id="UP001236014">
    <property type="component" value="Chromosome"/>
</dbReference>
<dbReference type="InterPro" id="IPR035906">
    <property type="entry name" value="MetI-like_sf"/>
</dbReference>
<feature type="domain" description="ABC transmembrane type-1" evidence="10">
    <location>
        <begin position="29"/>
        <end position="223"/>
    </location>
</feature>
<keyword evidence="12" id="KW-1185">Reference proteome</keyword>
<reference evidence="11 12" key="1">
    <citation type="submission" date="2023-06" db="EMBL/GenBank/DDBJ databases">
        <authorList>
            <person name="Oyuntsetseg B."/>
            <person name="Kim S.B."/>
        </authorList>
    </citation>
    <scope>NUCLEOTIDE SEQUENCE [LARGE SCALE GENOMIC DNA]</scope>
    <source>
        <strain evidence="11 12">2-15</strain>
    </source>
</reference>
<protein>
    <submittedName>
        <fullName evidence="11">Amino acid ABC transporter permease</fullName>
    </submittedName>
</protein>
<gene>
    <name evidence="11" type="ORF">QRX50_18110</name>
</gene>
<dbReference type="EMBL" id="CP127294">
    <property type="protein sequence ID" value="WIX82543.1"/>
    <property type="molecule type" value="Genomic_DNA"/>
</dbReference>
<dbReference type="InterPro" id="IPR010065">
    <property type="entry name" value="AA_ABC_transptr_permease_3TM"/>
</dbReference>
<evidence type="ECO:0000313" key="12">
    <source>
        <dbReference type="Proteomes" id="UP001236014"/>
    </source>
</evidence>
<feature type="transmembrane region" description="Helical" evidence="9">
    <location>
        <begin position="67"/>
        <end position="88"/>
    </location>
</feature>
<keyword evidence="7 9" id="KW-1133">Transmembrane helix</keyword>
<keyword evidence="3 9" id="KW-0813">Transport</keyword>
<dbReference type="Gene3D" id="1.10.3720.10">
    <property type="entry name" value="MetI-like"/>
    <property type="match status" value="1"/>
</dbReference>
<evidence type="ECO:0000313" key="11">
    <source>
        <dbReference type="EMBL" id="WIX82543.1"/>
    </source>
</evidence>
<dbReference type="GO" id="GO:0022857">
    <property type="term" value="F:transmembrane transporter activity"/>
    <property type="evidence" value="ECO:0007669"/>
    <property type="project" value="InterPro"/>
</dbReference>
<feature type="transmembrane region" description="Helical" evidence="9">
    <location>
        <begin position="100"/>
        <end position="120"/>
    </location>
</feature>
<evidence type="ECO:0000256" key="2">
    <source>
        <dbReference type="ARBA" id="ARBA00010072"/>
    </source>
</evidence>
<name>A0A9Y2IQB3_9PSEU</name>
<dbReference type="NCBIfam" id="TIGR01726">
    <property type="entry name" value="HEQRo_perm_3TM"/>
    <property type="match status" value="1"/>
</dbReference>
<dbReference type="Pfam" id="PF00528">
    <property type="entry name" value="BPD_transp_1"/>
    <property type="match status" value="1"/>
</dbReference>
<evidence type="ECO:0000256" key="7">
    <source>
        <dbReference type="ARBA" id="ARBA00022989"/>
    </source>
</evidence>
<dbReference type="InterPro" id="IPR000515">
    <property type="entry name" value="MetI-like"/>
</dbReference>
<keyword evidence="5 9" id="KW-0812">Transmembrane</keyword>
<dbReference type="RefSeq" id="WP_285973109.1">
    <property type="nucleotide sequence ID" value="NZ_CP127294.1"/>
</dbReference>
<evidence type="ECO:0000256" key="8">
    <source>
        <dbReference type="ARBA" id="ARBA00023136"/>
    </source>
</evidence>
<evidence type="ECO:0000256" key="5">
    <source>
        <dbReference type="ARBA" id="ARBA00022692"/>
    </source>
</evidence>
<evidence type="ECO:0000259" key="10">
    <source>
        <dbReference type="PROSITE" id="PS50928"/>
    </source>
</evidence>
<feature type="transmembrane region" description="Helical" evidence="9">
    <location>
        <begin position="33"/>
        <end position="55"/>
    </location>
</feature>
<dbReference type="CDD" id="cd06261">
    <property type="entry name" value="TM_PBP2"/>
    <property type="match status" value="1"/>
</dbReference>
<keyword evidence="8 9" id="KW-0472">Membrane</keyword>
<evidence type="ECO:0000256" key="9">
    <source>
        <dbReference type="RuleBase" id="RU363032"/>
    </source>
</evidence>
<dbReference type="KEGG" id="acab:QRX50_18110"/>
<dbReference type="SUPFAM" id="SSF161098">
    <property type="entry name" value="MetI-like"/>
    <property type="match status" value="1"/>
</dbReference>
<keyword evidence="6" id="KW-0029">Amino-acid transport</keyword>
<evidence type="ECO:0000256" key="1">
    <source>
        <dbReference type="ARBA" id="ARBA00004651"/>
    </source>
</evidence>
<evidence type="ECO:0000256" key="3">
    <source>
        <dbReference type="ARBA" id="ARBA00022448"/>
    </source>
</evidence>
<comment type="subcellular location">
    <subcellularLocation>
        <location evidence="1 9">Cell membrane</location>
        <topology evidence="1 9">Multi-pass membrane protein</topology>
    </subcellularLocation>
</comment>
<dbReference type="GO" id="GO:0043190">
    <property type="term" value="C:ATP-binding cassette (ABC) transporter complex"/>
    <property type="evidence" value="ECO:0007669"/>
    <property type="project" value="InterPro"/>
</dbReference>
<keyword evidence="4" id="KW-1003">Cell membrane</keyword>